<accession>A0A7M1RYH9</accession>
<evidence type="ECO:0000313" key="1">
    <source>
        <dbReference type="EMBL" id="QOR59467.1"/>
    </source>
</evidence>
<proteinExistence type="predicted"/>
<reference evidence="1 2" key="1">
    <citation type="submission" date="2020-07" db="EMBL/GenBank/DDBJ databases">
        <title>Taxonomic proposal: Crassvirales, a new order of highly abundant and diverse bacterial viruses.</title>
        <authorList>
            <person name="Shkoporov A.N."/>
            <person name="Stockdale S.R."/>
            <person name="Guerin E."/>
            <person name="Ross R.P."/>
            <person name="Hill C."/>
        </authorList>
    </citation>
    <scope>NUCLEOTIDE SEQUENCE [LARGE SCALE GENOMIC DNA]</scope>
</reference>
<dbReference type="RefSeq" id="YP_010111625.1">
    <property type="nucleotide sequence ID" value="NC_055883.1"/>
</dbReference>
<dbReference type="GeneID" id="65130053"/>
<name>A0A7M1RYH9_9CAUD</name>
<organism evidence="1 2">
    <name type="scientific">uncultured phage cr85_1</name>
    <dbReference type="NCBI Taxonomy" id="2772074"/>
    <lineage>
        <taxon>Viruses</taxon>
        <taxon>Duplodnaviria</taxon>
        <taxon>Heunggongvirae</taxon>
        <taxon>Uroviricota</taxon>
        <taxon>Caudoviricetes</taxon>
        <taxon>Crassvirales</taxon>
        <taxon>Steigviridae</taxon>
        <taxon>Asinivirinae</taxon>
        <taxon>Kahnovirus</taxon>
        <taxon>Kahnovirus oralis</taxon>
    </lineage>
</organism>
<dbReference type="EMBL" id="MT774390">
    <property type="protein sequence ID" value="QOR59467.1"/>
    <property type="molecule type" value="Genomic_DNA"/>
</dbReference>
<protein>
    <submittedName>
        <fullName evidence="1">Uncharacterized protein</fullName>
    </submittedName>
</protein>
<dbReference type="Proteomes" id="UP000593882">
    <property type="component" value="Segment"/>
</dbReference>
<keyword evidence="2" id="KW-1185">Reference proteome</keyword>
<sequence length="126" mass="14054">MVTIMQLTDNLKSYISSQLESMSKSSPVIGFMKPLITRALDKNFSKITKALELIADKDGNVDVEGILTEMMENLMTTNPFSFKTSFIGDIEIGGGQIKFNLPLTNKRLVLNMSDLEAFKETLITKN</sequence>
<evidence type="ECO:0000313" key="2">
    <source>
        <dbReference type="Proteomes" id="UP000593882"/>
    </source>
</evidence>
<dbReference type="KEGG" id="vg:65130053"/>